<comment type="caution">
    <text evidence="1">The sequence shown here is derived from an EMBL/GenBank/DDBJ whole genome shotgun (WGS) entry which is preliminary data.</text>
</comment>
<feature type="non-terminal residue" evidence="1">
    <location>
        <position position="282"/>
    </location>
</feature>
<dbReference type="Gene3D" id="2.60.120.620">
    <property type="entry name" value="q2cbj1_9rhob like domain"/>
    <property type="match status" value="1"/>
</dbReference>
<proteinExistence type="predicted"/>
<dbReference type="EMBL" id="CAUYUJ010019352">
    <property type="protein sequence ID" value="CAK0890440.1"/>
    <property type="molecule type" value="Genomic_DNA"/>
</dbReference>
<organism evidence="1 2">
    <name type="scientific">Prorocentrum cordatum</name>
    <dbReference type="NCBI Taxonomy" id="2364126"/>
    <lineage>
        <taxon>Eukaryota</taxon>
        <taxon>Sar</taxon>
        <taxon>Alveolata</taxon>
        <taxon>Dinophyceae</taxon>
        <taxon>Prorocentrales</taxon>
        <taxon>Prorocentraceae</taxon>
        <taxon>Prorocentrum</taxon>
    </lineage>
</organism>
<accession>A0ABN9WUE2</accession>
<name>A0ABN9WUE2_9DINO</name>
<evidence type="ECO:0008006" key="3">
    <source>
        <dbReference type="Google" id="ProtNLM"/>
    </source>
</evidence>
<reference evidence="1" key="1">
    <citation type="submission" date="2023-10" db="EMBL/GenBank/DDBJ databases">
        <authorList>
            <person name="Chen Y."/>
            <person name="Shah S."/>
            <person name="Dougan E. K."/>
            <person name="Thang M."/>
            <person name="Chan C."/>
        </authorList>
    </citation>
    <scope>NUCLEOTIDE SEQUENCE [LARGE SCALE GENOMIC DNA]</scope>
</reference>
<dbReference type="Proteomes" id="UP001189429">
    <property type="component" value="Unassembled WGS sequence"/>
</dbReference>
<sequence>MATEAPLRVDLISDGKDGLRESLGGVLSSGGTIPYQVPGRLKRELEVKKRPWAMSSVKGARLPVGEEGDLLARAFRARQRPVTLLPFERGAWRWPTTRLGYVRPAAQGVRLTARSGQPALFEAAVDRDGAALAGGDGLSARLLPDVGSARPRLAESAGCGDIRSSRQAPLDFDTGLKLQRPREGTALLARVPEENLEPLQVVRHEIGQQYNAHRDCGDPREFPDERMFTDAEGHWGQRHATLLWYLQGDSVTPEGEGMDYTAAVANTIRPDCHAQQKPFEDE</sequence>
<keyword evidence="2" id="KW-1185">Reference proteome</keyword>
<protein>
    <recommendedName>
        <fullName evidence="3">Prolyl 4-hydroxylase alpha subunit Fe(2+) 2OG dioxygenase domain-containing protein</fullName>
    </recommendedName>
</protein>
<evidence type="ECO:0000313" key="2">
    <source>
        <dbReference type="Proteomes" id="UP001189429"/>
    </source>
</evidence>
<gene>
    <name evidence="1" type="ORF">PCOR1329_LOCUS70685</name>
</gene>
<evidence type="ECO:0000313" key="1">
    <source>
        <dbReference type="EMBL" id="CAK0890440.1"/>
    </source>
</evidence>